<protein>
    <submittedName>
        <fullName evidence="6">D-glycerate dehydrogenase</fullName>
    </submittedName>
</protein>
<dbReference type="InterPro" id="IPR006140">
    <property type="entry name" value="D-isomer_DH_NAD-bd"/>
</dbReference>
<keyword evidence="2 3" id="KW-0560">Oxidoreductase</keyword>
<dbReference type="SUPFAM" id="SSF51735">
    <property type="entry name" value="NAD(P)-binding Rossmann-fold domains"/>
    <property type="match status" value="1"/>
</dbReference>
<dbReference type="PANTHER" id="PTHR10996">
    <property type="entry name" value="2-HYDROXYACID DEHYDROGENASE-RELATED"/>
    <property type="match status" value="1"/>
</dbReference>
<feature type="domain" description="D-isomer specific 2-hydroxyacid dehydrogenase catalytic" evidence="4">
    <location>
        <begin position="5"/>
        <end position="318"/>
    </location>
</feature>
<evidence type="ECO:0000256" key="3">
    <source>
        <dbReference type="RuleBase" id="RU003719"/>
    </source>
</evidence>
<evidence type="ECO:0000259" key="4">
    <source>
        <dbReference type="Pfam" id="PF00389"/>
    </source>
</evidence>
<dbReference type="Pfam" id="PF00389">
    <property type="entry name" value="2-Hacid_dh"/>
    <property type="match status" value="1"/>
</dbReference>
<evidence type="ECO:0000259" key="5">
    <source>
        <dbReference type="Pfam" id="PF02826"/>
    </source>
</evidence>
<comment type="similarity">
    <text evidence="1 3">Belongs to the D-isomer specific 2-hydroxyacid dehydrogenase family.</text>
</comment>
<reference evidence="7" key="1">
    <citation type="journal article" date="2019" name="Int. J. Syst. Evol. Microbiol.">
        <title>The Global Catalogue of Microorganisms (GCM) 10K type strain sequencing project: providing services to taxonomists for standard genome sequencing and annotation.</title>
        <authorList>
            <consortium name="The Broad Institute Genomics Platform"/>
            <consortium name="The Broad Institute Genome Sequencing Center for Infectious Disease"/>
            <person name="Wu L."/>
            <person name="Ma J."/>
        </authorList>
    </citation>
    <scope>NUCLEOTIDE SEQUENCE [LARGE SCALE GENOMIC DNA]</scope>
    <source>
        <strain evidence="7">JCM 9731</strain>
    </source>
</reference>
<dbReference type="InterPro" id="IPR006139">
    <property type="entry name" value="D-isomer_2_OHA_DH_cat_dom"/>
</dbReference>
<organism evidence="6 7">
    <name type="scientific">Bacillus carboniphilus</name>
    <dbReference type="NCBI Taxonomy" id="86663"/>
    <lineage>
        <taxon>Bacteria</taxon>
        <taxon>Bacillati</taxon>
        <taxon>Bacillota</taxon>
        <taxon>Bacilli</taxon>
        <taxon>Bacillales</taxon>
        <taxon>Bacillaceae</taxon>
        <taxon>Bacillus</taxon>
    </lineage>
</organism>
<feature type="domain" description="D-isomer specific 2-hydroxyacid dehydrogenase NAD-binding" evidence="5">
    <location>
        <begin position="108"/>
        <end position="287"/>
    </location>
</feature>
<evidence type="ECO:0000313" key="7">
    <source>
        <dbReference type="Proteomes" id="UP001500782"/>
    </source>
</evidence>
<proteinExistence type="inferred from homology"/>
<dbReference type="CDD" id="cd05301">
    <property type="entry name" value="GDH"/>
    <property type="match status" value="1"/>
</dbReference>
<dbReference type="Proteomes" id="UP001500782">
    <property type="component" value="Unassembled WGS sequence"/>
</dbReference>
<dbReference type="PROSITE" id="PS00065">
    <property type="entry name" value="D_2_HYDROXYACID_DH_1"/>
    <property type="match status" value="1"/>
</dbReference>
<dbReference type="Pfam" id="PF02826">
    <property type="entry name" value="2-Hacid_dh_C"/>
    <property type="match status" value="1"/>
</dbReference>
<accession>A0ABP3FP04</accession>
<sequence length="319" mass="35716">MKNKIVVYKKLPEDLLTYLEDKFEVRYFPNLNEQSYPKFLNEIKDAQGFLGSGLKIDQEILNLAPDLKIVSNVSVGYDNLNVPELNRRGIMATNTPGVLTETTADAVFSLVLAAARRVPELDNYVKSGKWTASIDEELFGVDVHHKTIGIIGMGRIGQEVAKRAHLGFDMNVLYHSRTRKLEVEQKLAATYCELDELLSQSHFVCVMIPSTPTTEKLIGERELQMMRSDAILINGSRGKNIDETALIKALKHQWILGAGLDVYEEEPINKDNPLLTLQNVVTLPHIGSATKETRYKMAQLAIENLEKGLTGETPPNLIK</sequence>
<dbReference type="InterPro" id="IPR036291">
    <property type="entry name" value="NAD(P)-bd_dom_sf"/>
</dbReference>
<evidence type="ECO:0000256" key="2">
    <source>
        <dbReference type="ARBA" id="ARBA00023002"/>
    </source>
</evidence>
<evidence type="ECO:0000313" key="6">
    <source>
        <dbReference type="EMBL" id="GAA0321038.1"/>
    </source>
</evidence>
<comment type="caution">
    <text evidence="6">The sequence shown here is derived from an EMBL/GenBank/DDBJ whole genome shotgun (WGS) entry which is preliminary data.</text>
</comment>
<evidence type="ECO:0000256" key="1">
    <source>
        <dbReference type="ARBA" id="ARBA00005854"/>
    </source>
</evidence>
<dbReference type="Gene3D" id="3.40.50.720">
    <property type="entry name" value="NAD(P)-binding Rossmann-like Domain"/>
    <property type="match status" value="2"/>
</dbReference>
<keyword evidence="7" id="KW-1185">Reference proteome</keyword>
<dbReference type="EMBL" id="BAAADJ010000009">
    <property type="protein sequence ID" value="GAA0321038.1"/>
    <property type="molecule type" value="Genomic_DNA"/>
</dbReference>
<dbReference type="InterPro" id="IPR050223">
    <property type="entry name" value="D-isomer_2-hydroxyacid_DH"/>
</dbReference>
<gene>
    <name evidence="6" type="ORF">GCM10008967_09460</name>
</gene>
<dbReference type="PANTHER" id="PTHR10996:SF283">
    <property type="entry name" value="GLYOXYLATE_HYDROXYPYRUVATE REDUCTASE B"/>
    <property type="match status" value="1"/>
</dbReference>
<dbReference type="RefSeq" id="WP_343796826.1">
    <property type="nucleotide sequence ID" value="NZ_BAAADJ010000009.1"/>
</dbReference>
<dbReference type="InterPro" id="IPR029752">
    <property type="entry name" value="D-isomer_DH_CS1"/>
</dbReference>
<name>A0ABP3FP04_9BACI</name>
<dbReference type="SUPFAM" id="SSF52283">
    <property type="entry name" value="Formate/glycerate dehydrogenase catalytic domain-like"/>
    <property type="match status" value="1"/>
</dbReference>